<organism evidence="4">
    <name type="scientific">Pseudonocardia dioxanivorans (strain ATCC 55486 / DSM 44775 / JCM 13855 / CB1190)</name>
    <dbReference type="NCBI Taxonomy" id="675635"/>
    <lineage>
        <taxon>Bacteria</taxon>
        <taxon>Bacillati</taxon>
        <taxon>Actinomycetota</taxon>
        <taxon>Actinomycetes</taxon>
        <taxon>Pseudonocardiales</taxon>
        <taxon>Pseudonocardiaceae</taxon>
        <taxon>Pseudonocardia</taxon>
    </lineage>
</organism>
<evidence type="ECO:0000259" key="2">
    <source>
        <dbReference type="Pfam" id="PF01408"/>
    </source>
</evidence>
<reference evidence="4" key="1">
    <citation type="journal article" date="2011" name="J. Bacteriol.">
        <title>Genome sequence of the 1,4-dioxane-degrading Pseudonocardia dioxanivorans strain CB1190.</title>
        <authorList>
            <person name="Sales C.M."/>
            <person name="Mahendra S."/>
            <person name="Grostern A."/>
            <person name="Parales R.E."/>
            <person name="Goodwin L.A."/>
            <person name="Woyke T."/>
            <person name="Nolan M."/>
            <person name="Lapidus A."/>
            <person name="Chertkov O."/>
            <person name="Ovchinnikova G."/>
            <person name="Sczyrba A."/>
            <person name="Alvarez-Cohen L."/>
        </authorList>
    </citation>
    <scope>NUCLEOTIDE SEQUENCE</scope>
    <source>
        <strain evidence="4">CB1190</strain>
        <plasmid evidence="4">pPSED02</plasmid>
    </source>
</reference>
<dbReference type="GO" id="GO:0000166">
    <property type="term" value="F:nucleotide binding"/>
    <property type="evidence" value="ECO:0007669"/>
    <property type="project" value="InterPro"/>
</dbReference>
<dbReference type="PANTHER" id="PTHR43818">
    <property type="entry name" value="BCDNA.GH03377"/>
    <property type="match status" value="1"/>
</dbReference>
<dbReference type="EMBL" id="CP002596">
    <property type="protein sequence ID" value="AEA29006.1"/>
    <property type="molecule type" value="Genomic_DNA"/>
</dbReference>
<evidence type="ECO:0000259" key="3">
    <source>
        <dbReference type="Pfam" id="PF22725"/>
    </source>
</evidence>
<accession>F2L733</accession>
<dbReference type="Pfam" id="PF22725">
    <property type="entry name" value="GFO_IDH_MocA_C3"/>
    <property type="match status" value="1"/>
</dbReference>
<keyword evidence="1" id="KW-0560">Oxidoreductase</keyword>
<dbReference type="SUPFAM" id="SSF51735">
    <property type="entry name" value="NAD(P)-binding Rossmann-fold domains"/>
    <property type="match status" value="1"/>
</dbReference>
<dbReference type="InterPro" id="IPR050463">
    <property type="entry name" value="Gfo/Idh/MocA_oxidrdct_glycsds"/>
</dbReference>
<dbReference type="AlphaFoldDB" id="F2L733"/>
<evidence type="ECO:0000256" key="1">
    <source>
        <dbReference type="ARBA" id="ARBA00023002"/>
    </source>
</evidence>
<dbReference type="RefSeq" id="WP_014203895.1">
    <property type="nucleotide sequence ID" value="NC_016600.1"/>
</dbReference>
<feature type="domain" description="Gfo/Idh/MocA-like oxidoreductase N-terminal" evidence="2">
    <location>
        <begin position="5"/>
        <end position="121"/>
    </location>
</feature>
<sequence>MSDELRAGIIGAGFIGMVHAHAVRAAGGIVRRAAASTPERSLDAAGRLGAEGAAATAEELIDAEDVDVVHICAPNSRHAELALRAIAAGKHLICEKPLAVHLEGARRLAEAAARADVVATVPFVYRFYPTVREARVRLAAGEGGPLRLVHGSYLQDWQAAGAPAGWRGEPGEGGEIRAFIDIGVHWCDLVEFVSGQRIARLVADITDGGRQSSVQFRTDGGAAGSVVVSQVSPGRKNRLAFSLETHELSYSFNQEEPETLTIGGVDETRHLQRGAGAAGRLSVLPPGHPQGYQDCFNAFVSDSYAAIGGDQPEGLPGFDDGVRAAALTHAVGESARVGRWVEVPS</sequence>
<keyword evidence="4" id="KW-0614">Plasmid</keyword>
<geneLocation type="plasmid" evidence="4">
    <name>pPSED02</name>
</geneLocation>
<dbReference type="Pfam" id="PF01408">
    <property type="entry name" value="GFO_IDH_MocA"/>
    <property type="match status" value="1"/>
</dbReference>
<dbReference type="InterPro" id="IPR036291">
    <property type="entry name" value="NAD(P)-bd_dom_sf"/>
</dbReference>
<gene>
    <name evidence="4" type="ORF">Psed_6942</name>
</gene>
<dbReference type="GO" id="GO:0016491">
    <property type="term" value="F:oxidoreductase activity"/>
    <property type="evidence" value="ECO:0007669"/>
    <property type="project" value="UniProtKB-KW"/>
</dbReference>
<name>F2L733_PSEUX</name>
<dbReference type="Gene3D" id="3.30.360.10">
    <property type="entry name" value="Dihydrodipicolinate Reductase, domain 2"/>
    <property type="match status" value="1"/>
</dbReference>
<feature type="domain" description="GFO/IDH/MocA-like oxidoreductase" evidence="3">
    <location>
        <begin position="131"/>
        <end position="240"/>
    </location>
</feature>
<proteinExistence type="predicted"/>
<dbReference type="Gene3D" id="3.40.50.720">
    <property type="entry name" value="NAD(P)-binding Rossmann-like Domain"/>
    <property type="match status" value="1"/>
</dbReference>
<evidence type="ECO:0000313" key="4">
    <source>
        <dbReference type="EMBL" id="AEA29006.1"/>
    </source>
</evidence>
<dbReference type="InterPro" id="IPR055170">
    <property type="entry name" value="GFO_IDH_MocA-like_dom"/>
</dbReference>
<dbReference type="SUPFAM" id="SSF55347">
    <property type="entry name" value="Glyceraldehyde-3-phosphate dehydrogenase-like, C-terminal domain"/>
    <property type="match status" value="1"/>
</dbReference>
<dbReference type="PANTHER" id="PTHR43818:SF11">
    <property type="entry name" value="BCDNA.GH03377"/>
    <property type="match status" value="1"/>
</dbReference>
<protein>
    <submittedName>
        <fullName evidence="4">Oxidoreductase domain protein</fullName>
    </submittedName>
</protein>
<dbReference type="InterPro" id="IPR000683">
    <property type="entry name" value="Gfo/Idh/MocA-like_OxRdtase_N"/>
</dbReference>